<dbReference type="PANTHER" id="PTHR32338:SF10">
    <property type="entry name" value="N-ACETYL-GAMMA-GLUTAMYL-PHOSPHATE REDUCTASE, CHLOROPLASTIC-RELATED"/>
    <property type="match status" value="1"/>
</dbReference>
<dbReference type="InterPro" id="IPR050085">
    <property type="entry name" value="AGPR"/>
</dbReference>
<comment type="function">
    <text evidence="7">Catalyzes the NADPH-dependent reduction of N-acetyl-5-glutamyl phosphate to yield N-acetyl-L-glutamate 5-semialdehyde.</text>
</comment>
<evidence type="ECO:0000256" key="5">
    <source>
        <dbReference type="ARBA" id="ARBA00023002"/>
    </source>
</evidence>
<dbReference type="HAMAP" id="MF_00150">
    <property type="entry name" value="ArgC_type1"/>
    <property type="match status" value="1"/>
</dbReference>
<dbReference type="SUPFAM" id="SSF55347">
    <property type="entry name" value="Glyceraldehyde-3-phosphate dehydrogenase-like, C-terminal domain"/>
    <property type="match status" value="1"/>
</dbReference>
<dbReference type="UniPathway" id="UPA00068">
    <property type="reaction ID" value="UER00108"/>
</dbReference>
<gene>
    <name evidence="7 10" type="primary">argC</name>
    <name evidence="10" type="ORF">SAE02_76680</name>
</gene>
<protein>
    <recommendedName>
        <fullName evidence="7">N-acetyl-gamma-glutamyl-phosphate reductase</fullName>
        <shortName evidence="7">AGPR</shortName>
        <ecNumber evidence="7">1.2.1.38</ecNumber>
    </recommendedName>
    <alternativeName>
        <fullName evidence="7">N-acetyl-glutamate semialdehyde dehydrogenase</fullName>
        <shortName evidence="7">NAGSA dehydrogenase</shortName>
    </alternativeName>
</protein>
<accession>A0A512E4V9</accession>
<dbReference type="Gene3D" id="3.30.360.10">
    <property type="entry name" value="Dihydrodipicolinate Reductase, domain 2"/>
    <property type="match status" value="1"/>
</dbReference>
<comment type="catalytic activity">
    <reaction evidence="6 7">
        <text>N-acetyl-L-glutamate 5-semialdehyde + phosphate + NADP(+) = N-acetyl-L-glutamyl 5-phosphate + NADPH + H(+)</text>
        <dbReference type="Rhea" id="RHEA:21588"/>
        <dbReference type="ChEBI" id="CHEBI:15378"/>
        <dbReference type="ChEBI" id="CHEBI:29123"/>
        <dbReference type="ChEBI" id="CHEBI:43474"/>
        <dbReference type="ChEBI" id="CHEBI:57783"/>
        <dbReference type="ChEBI" id="CHEBI:57936"/>
        <dbReference type="ChEBI" id="CHEBI:58349"/>
        <dbReference type="EC" id="1.2.1.38"/>
    </reaction>
</comment>
<dbReference type="Gene3D" id="3.40.50.720">
    <property type="entry name" value="NAD(P)-binding Rossmann-like Domain"/>
    <property type="match status" value="1"/>
</dbReference>
<dbReference type="InterPro" id="IPR000534">
    <property type="entry name" value="Semialdehyde_DH_NAD-bd"/>
</dbReference>
<dbReference type="SUPFAM" id="SSF51735">
    <property type="entry name" value="NAD(P)-binding Rossmann-fold domains"/>
    <property type="match status" value="1"/>
</dbReference>
<dbReference type="Pfam" id="PF01118">
    <property type="entry name" value="Semialdhyde_dh"/>
    <property type="match status" value="1"/>
</dbReference>
<comment type="caution">
    <text evidence="10">The sequence shown here is derived from an EMBL/GenBank/DDBJ whole genome shotgun (WGS) entry which is preliminary data.</text>
</comment>
<evidence type="ECO:0000256" key="6">
    <source>
        <dbReference type="ARBA" id="ARBA00050557"/>
    </source>
</evidence>
<evidence type="ECO:0000256" key="7">
    <source>
        <dbReference type="HAMAP-Rule" id="MF_00150"/>
    </source>
</evidence>
<dbReference type="EMBL" id="BJYZ01000095">
    <property type="protein sequence ID" value="GEO43520.1"/>
    <property type="molecule type" value="Genomic_DNA"/>
</dbReference>
<dbReference type="NCBIfam" id="TIGR01850">
    <property type="entry name" value="argC"/>
    <property type="match status" value="1"/>
</dbReference>
<evidence type="ECO:0000256" key="2">
    <source>
        <dbReference type="ARBA" id="ARBA00022571"/>
    </source>
</evidence>
<dbReference type="GO" id="GO:0070401">
    <property type="term" value="F:NADP+ binding"/>
    <property type="evidence" value="ECO:0007669"/>
    <property type="project" value="InterPro"/>
</dbReference>
<keyword evidence="2 7" id="KW-0055">Arginine biosynthesis</keyword>
<evidence type="ECO:0000256" key="8">
    <source>
        <dbReference type="PROSITE-ProRule" id="PRU10010"/>
    </source>
</evidence>
<evidence type="ECO:0000256" key="3">
    <source>
        <dbReference type="ARBA" id="ARBA00022605"/>
    </source>
</evidence>
<dbReference type="InterPro" id="IPR058924">
    <property type="entry name" value="AGPR_dimerisation_dom"/>
</dbReference>
<dbReference type="GO" id="GO:0003942">
    <property type="term" value="F:N-acetyl-gamma-glutamyl-phosphate reductase activity"/>
    <property type="evidence" value="ECO:0007669"/>
    <property type="project" value="UniProtKB-UniRule"/>
</dbReference>
<reference evidence="10 11" key="1">
    <citation type="submission" date="2019-07" db="EMBL/GenBank/DDBJ databases">
        <title>Whole genome shotgun sequence of Skermanella aerolata NBRC 106429.</title>
        <authorList>
            <person name="Hosoyama A."/>
            <person name="Uohara A."/>
            <person name="Ohji S."/>
            <person name="Ichikawa N."/>
        </authorList>
    </citation>
    <scope>NUCLEOTIDE SEQUENCE [LARGE SCALE GENOMIC DNA]</scope>
    <source>
        <strain evidence="10 11">NBRC 106429</strain>
    </source>
</reference>
<keyword evidence="4 7" id="KW-0521">NADP</keyword>
<evidence type="ECO:0000259" key="9">
    <source>
        <dbReference type="SMART" id="SM00859"/>
    </source>
</evidence>
<comment type="subcellular location">
    <subcellularLocation>
        <location evidence="7">Cytoplasm</location>
    </subcellularLocation>
</comment>
<keyword evidence="3 7" id="KW-0028">Amino-acid biosynthesis</keyword>
<dbReference type="CDD" id="cd17895">
    <property type="entry name" value="AGPR_1_N"/>
    <property type="match status" value="1"/>
</dbReference>
<feature type="domain" description="Semialdehyde dehydrogenase NAD-binding" evidence="9">
    <location>
        <begin position="9"/>
        <end position="146"/>
    </location>
</feature>
<dbReference type="GO" id="GO:0006526">
    <property type="term" value="P:L-arginine biosynthetic process"/>
    <property type="evidence" value="ECO:0007669"/>
    <property type="project" value="UniProtKB-UniRule"/>
</dbReference>
<keyword evidence="11" id="KW-1185">Reference proteome</keyword>
<dbReference type="PANTHER" id="PTHR32338">
    <property type="entry name" value="N-ACETYL-GAMMA-GLUTAMYL-PHOSPHATE REDUCTASE, CHLOROPLASTIC-RELATED-RELATED"/>
    <property type="match status" value="1"/>
</dbReference>
<evidence type="ECO:0000313" key="11">
    <source>
        <dbReference type="Proteomes" id="UP000321523"/>
    </source>
</evidence>
<keyword evidence="7" id="KW-0963">Cytoplasm</keyword>
<dbReference type="PROSITE" id="PS01224">
    <property type="entry name" value="ARGC"/>
    <property type="match status" value="1"/>
</dbReference>
<dbReference type="OrthoDB" id="9801289at2"/>
<dbReference type="GO" id="GO:0051287">
    <property type="term" value="F:NAD binding"/>
    <property type="evidence" value="ECO:0007669"/>
    <property type="project" value="InterPro"/>
</dbReference>
<comment type="pathway">
    <text evidence="1 7">Amino-acid biosynthesis; L-arginine biosynthesis; N(2)-acetyl-L-ornithine from L-glutamate: step 3/4.</text>
</comment>
<dbReference type="InterPro" id="IPR000706">
    <property type="entry name" value="AGPR_type-1"/>
</dbReference>
<evidence type="ECO:0000256" key="4">
    <source>
        <dbReference type="ARBA" id="ARBA00022857"/>
    </source>
</evidence>
<sequence>MPESVDQIRIAILGASGYTGAELVRMLARHPAADVRVLTAERQAGKPLAEVFPHLAYLNLPNLVKIEQVDWSEIDFVFCGLPHGTTQEIIRALPHTVKIVDLSADFRLSDPASYAQWYGHEHAAVELQREAVYGLTEFNRQGVRSARLVANPGCYPTATLIPLLPLVLDGLIQTDDIIVDAKSGVSGAGRDAKQANLFCEVSEGMHAYGVGHHRHMPEMEQELSIAAGVPVTMAFTPHLIPMNRGEFITTYVKLAGKNGPDDLRAALAARFENEPFVQVLPAGVVPHTKHVRGSNQVHISVFKDRLPGRAIVLSVLDNLVKGASGQAIQNFNVMNGLIETMGLEQAPMFP</sequence>
<dbReference type="AlphaFoldDB" id="A0A512E4V9"/>
<name>A0A512E4V9_9PROT</name>
<comment type="similarity">
    <text evidence="7">Belongs to the NAGSA dehydrogenase family. Type 1 subfamily.</text>
</comment>
<dbReference type="InterPro" id="IPR023013">
    <property type="entry name" value="AGPR_AS"/>
</dbReference>
<dbReference type="FunFam" id="3.30.360.10:FF:000014">
    <property type="entry name" value="N-acetyl-gamma-glutamyl-phosphate reductase"/>
    <property type="match status" value="1"/>
</dbReference>
<dbReference type="Proteomes" id="UP000321523">
    <property type="component" value="Unassembled WGS sequence"/>
</dbReference>
<keyword evidence="5 7" id="KW-0560">Oxidoreductase</keyword>
<dbReference type="SMART" id="SM00859">
    <property type="entry name" value="Semialdhyde_dh"/>
    <property type="match status" value="1"/>
</dbReference>
<evidence type="ECO:0000256" key="1">
    <source>
        <dbReference type="ARBA" id="ARBA00004862"/>
    </source>
</evidence>
<organism evidence="10 11">
    <name type="scientific">Skermanella aerolata</name>
    <dbReference type="NCBI Taxonomy" id="393310"/>
    <lineage>
        <taxon>Bacteria</taxon>
        <taxon>Pseudomonadati</taxon>
        <taxon>Pseudomonadota</taxon>
        <taxon>Alphaproteobacteria</taxon>
        <taxon>Rhodospirillales</taxon>
        <taxon>Azospirillaceae</taxon>
        <taxon>Skermanella</taxon>
    </lineage>
</organism>
<dbReference type="EC" id="1.2.1.38" evidence="7"/>
<dbReference type="RefSeq" id="WP_044431487.1">
    <property type="nucleotide sequence ID" value="NZ_BJYZ01000095.1"/>
</dbReference>
<proteinExistence type="inferred from homology"/>
<dbReference type="Pfam" id="PF22698">
    <property type="entry name" value="Semialdhyde_dhC_1"/>
    <property type="match status" value="1"/>
</dbReference>
<feature type="active site" evidence="7 8">
    <location>
        <position position="154"/>
    </location>
</feature>
<evidence type="ECO:0000313" key="10">
    <source>
        <dbReference type="EMBL" id="GEO43520.1"/>
    </source>
</evidence>
<dbReference type="GO" id="GO:0005737">
    <property type="term" value="C:cytoplasm"/>
    <property type="evidence" value="ECO:0007669"/>
    <property type="project" value="UniProtKB-SubCell"/>
</dbReference>
<dbReference type="CDD" id="cd23934">
    <property type="entry name" value="AGPR_1_C"/>
    <property type="match status" value="1"/>
</dbReference>
<dbReference type="InterPro" id="IPR036291">
    <property type="entry name" value="NAD(P)-bd_dom_sf"/>
</dbReference>